<proteinExistence type="inferred from homology"/>
<feature type="transmembrane region" description="Helical" evidence="10">
    <location>
        <begin position="50"/>
        <end position="68"/>
    </location>
</feature>
<evidence type="ECO:0000313" key="12">
    <source>
        <dbReference type="Proteomes" id="UP001279660"/>
    </source>
</evidence>
<keyword evidence="4 10" id="KW-1003">Cell membrane</keyword>
<dbReference type="InterPro" id="IPR002010">
    <property type="entry name" value="T3SS_IM_R"/>
</dbReference>
<keyword evidence="12" id="KW-1185">Reference proteome</keyword>
<evidence type="ECO:0000256" key="2">
    <source>
        <dbReference type="ARBA" id="ARBA00009772"/>
    </source>
</evidence>
<comment type="function">
    <text evidence="1 10">Role in flagellar biosynthesis.</text>
</comment>
<comment type="similarity">
    <text evidence="2 10">Belongs to the FliR/MopE/SpaR family.</text>
</comment>
<keyword evidence="7 10" id="KW-0472">Membrane</keyword>
<protein>
    <recommendedName>
        <fullName evidence="3 9">Flagellar biosynthetic protein FliR</fullName>
    </recommendedName>
</protein>
<evidence type="ECO:0000256" key="7">
    <source>
        <dbReference type="ARBA" id="ARBA00023136"/>
    </source>
</evidence>
<evidence type="ECO:0000256" key="10">
    <source>
        <dbReference type="RuleBase" id="RU362071"/>
    </source>
</evidence>
<evidence type="ECO:0000256" key="8">
    <source>
        <dbReference type="ARBA" id="ARBA00023143"/>
    </source>
</evidence>
<dbReference type="InterPro" id="IPR006303">
    <property type="entry name" value="FliR"/>
</dbReference>
<evidence type="ECO:0000256" key="4">
    <source>
        <dbReference type="ARBA" id="ARBA00022475"/>
    </source>
</evidence>
<accession>A0ABU4PIE0</accession>
<keyword evidence="5 10" id="KW-0812">Transmembrane</keyword>
<evidence type="ECO:0000256" key="6">
    <source>
        <dbReference type="ARBA" id="ARBA00022989"/>
    </source>
</evidence>
<dbReference type="PRINTS" id="PR00953">
    <property type="entry name" value="TYPE3IMRPROT"/>
</dbReference>
<dbReference type="PANTHER" id="PTHR30065">
    <property type="entry name" value="FLAGELLAR BIOSYNTHETIC PROTEIN FLIR"/>
    <property type="match status" value="1"/>
</dbReference>
<evidence type="ECO:0000256" key="9">
    <source>
        <dbReference type="NCBIfam" id="TIGR01400"/>
    </source>
</evidence>
<dbReference type="Pfam" id="PF01311">
    <property type="entry name" value="Bac_export_1"/>
    <property type="match status" value="1"/>
</dbReference>
<dbReference type="Proteomes" id="UP001279660">
    <property type="component" value="Unassembled WGS sequence"/>
</dbReference>
<name>A0ABU4PIE0_9SPHN</name>
<feature type="transmembrane region" description="Helical" evidence="10">
    <location>
        <begin position="80"/>
        <end position="100"/>
    </location>
</feature>
<dbReference type="NCBIfam" id="TIGR01400">
    <property type="entry name" value="fliR"/>
    <property type="match status" value="1"/>
</dbReference>
<gene>
    <name evidence="11" type="primary">fliR</name>
    <name evidence="11" type="ORF">SIL82_05165</name>
</gene>
<keyword evidence="11" id="KW-0282">Flagellum</keyword>
<keyword evidence="11" id="KW-0966">Cell projection</keyword>
<keyword evidence="8 10" id="KW-0975">Bacterial flagellum</keyword>
<feature type="transmembrane region" description="Helical" evidence="10">
    <location>
        <begin position="230"/>
        <end position="255"/>
    </location>
</feature>
<keyword evidence="11" id="KW-0969">Cilium</keyword>
<feature type="transmembrane region" description="Helical" evidence="10">
    <location>
        <begin position="198"/>
        <end position="224"/>
    </location>
</feature>
<evidence type="ECO:0000256" key="5">
    <source>
        <dbReference type="ARBA" id="ARBA00022692"/>
    </source>
</evidence>
<evidence type="ECO:0000256" key="1">
    <source>
        <dbReference type="ARBA" id="ARBA00002578"/>
    </source>
</evidence>
<sequence length="261" mass="26963">MPAALAPPSFDLSHLDVQATAFLILFARVGTVLMLLPVFSEDAVPGRIRLLIALGMSIGLWGVLAPLMRTAAAAGGALPAVLLAELVTGLAIGALVKIVFSAVSMAGSIISSQIGLSSALLYDASQGGQAALLSKFVTVAAAVVCMSLHVHHLWIGAIIESYRTFPIGGMPPAHDFLRAALDAVARAMTLGIGLSAPLLVYGIVFNVALGLSTRIAPAIQLFFIVQPLNILLGLAVMAMTMGGLLTGFAQAMAAYMQTSWN</sequence>
<feature type="transmembrane region" description="Helical" evidence="10">
    <location>
        <begin position="20"/>
        <end position="38"/>
    </location>
</feature>
<organism evidence="11 12">
    <name type="scientific">Sphingomonas echinoides</name>
    <dbReference type="NCBI Taxonomy" id="59803"/>
    <lineage>
        <taxon>Bacteria</taxon>
        <taxon>Pseudomonadati</taxon>
        <taxon>Pseudomonadota</taxon>
        <taxon>Alphaproteobacteria</taxon>
        <taxon>Sphingomonadales</taxon>
        <taxon>Sphingomonadaceae</taxon>
        <taxon>Sphingomonas</taxon>
    </lineage>
</organism>
<evidence type="ECO:0000256" key="3">
    <source>
        <dbReference type="ARBA" id="ARBA00021717"/>
    </source>
</evidence>
<dbReference type="RefSeq" id="WP_010404693.1">
    <property type="nucleotide sequence ID" value="NZ_JAWXXV010000001.1"/>
</dbReference>
<evidence type="ECO:0000313" key="11">
    <source>
        <dbReference type="EMBL" id="MDX5983642.1"/>
    </source>
</evidence>
<dbReference type="PANTHER" id="PTHR30065:SF8">
    <property type="entry name" value="FLAGELLAR BIOSYNTHETIC PROTEIN FLIR"/>
    <property type="match status" value="1"/>
</dbReference>
<comment type="caution">
    <text evidence="11">The sequence shown here is derived from an EMBL/GenBank/DDBJ whole genome shotgun (WGS) entry which is preliminary data.</text>
</comment>
<keyword evidence="6 10" id="KW-1133">Transmembrane helix</keyword>
<comment type="subcellular location">
    <subcellularLocation>
        <location evidence="10">Cell membrane</location>
        <topology evidence="10">Multi-pass membrane protein</topology>
    </subcellularLocation>
    <subcellularLocation>
        <location evidence="10">Bacterial flagellum basal body</location>
    </subcellularLocation>
</comment>
<dbReference type="EMBL" id="JAWXXV010000001">
    <property type="protein sequence ID" value="MDX5983642.1"/>
    <property type="molecule type" value="Genomic_DNA"/>
</dbReference>
<reference evidence="11 12" key="1">
    <citation type="submission" date="2023-11" db="EMBL/GenBank/DDBJ databases">
        <title>MicrobeMod: A computational toolkit for identifying prokaryotic methylation and restriction-modification with nanopore sequencing.</title>
        <authorList>
            <person name="Crits-Christoph A."/>
            <person name="Kang S.C."/>
            <person name="Lee H."/>
            <person name="Ostrov N."/>
        </authorList>
    </citation>
    <scope>NUCLEOTIDE SEQUENCE [LARGE SCALE GENOMIC DNA]</scope>
    <source>
        <strain evidence="11 12">ATCC 14820</strain>
    </source>
</reference>